<dbReference type="Gene3D" id="1.10.287.130">
    <property type="match status" value="1"/>
</dbReference>
<dbReference type="EC" id="2.7.13.3" evidence="2"/>
<dbReference type="Proteomes" id="UP000057158">
    <property type="component" value="Chromosome"/>
</dbReference>
<dbReference type="InterPro" id="IPR003594">
    <property type="entry name" value="HATPase_dom"/>
</dbReference>
<dbReference type="PATRIC" id="fig|1603606.3.peg.3478"/>
<evidence type="ECO:0000259" key="5">
    <source>
        <dbReference type="PROSITE" id="PS50112"/>
    </source>
</evidence>
<dbReference type="InterPro" id="IPR035965">
    <property type="entry name" value="PAS-like_dom_sf"/>
</dbReference>
<dbReference type="InterPro" id="IPR005467">
    <property type="entry name" value="His_kinase_dom"/>
</dbReference>
<feature type="domain" description="Histidine kinase" evidence="4">
    <location>
        <begin position="298"/>
        <end position="536"/>
    </location>
</feature>
<dbReference type="SMART" id="SM00387">
    <property type="entry name" value="HATPase_c"/>
    <property type="match status" value="1"/>
</dbReference>
<dbReference type="InterPro" id="IPR003661">
    <property type="entry name" value="HisK_dim/P_dom"/>
</dbReference>
<evidence type="ECO:0000259" key="4">
    <source>
        <dbReference type="PROSITE" id="PS50109"/>
    </source>
</evidence>
<dbReference type="SUPFAM" id="SSF55874">
    <property type="entry name" value="ATPase domain of HSP90 chaperone/DNA topoisomerase II/histidine kinase"/>
    <property type="match status" value="1"/>
</dbReference>
<dbReference type="EMBL" id="CP010802">
    <property type="protein sequence ID" value="ALC17953.1"/>
    <property type="molecule type" value="Genomic_DNA"/>
</dbReference>
<comment type="catalytic activity">
    <reaction evidence="1">
        <text>ATP + protein L-histidine = ADP + protein N-phospho-L-histidine.</text>
        <dbReference type="EC" id="2.7.13.3"/>
    </reaction>
</comment>
<accession>A0A0M3QGK3</accession>
<dbReference type="PANTHER" id="PTHR43065:SF42">
    <property type="entry name" value="TWO-COMPONENT SENSOR PPRA"/>
    <property type="match status" value="1"/>
</dbReference>
<dbReference type="Pfam" id="PF02518">
    <property type="entry name" value="HATPase_c"/>
    <property type="match status" value="1"/>
</dbReference>
<name>A0A0M3QGK3_9BACT</name>
<proteinExistence type="predicted"/>
<keyword evidence="7" id="KW-1185">Reference proteome</keyword>
<keyword evidence="6" id="KW-0808">Transferase</keyword>
<organism evidence="6 7">
    <name type="scientific">Desulfuromonas soudanensis</name>
    <dbReference type="NCBI Taxonomy" id="1603606"/>
    <lineage>
        <taxon>Bacteria</taxon>
        <taxon>Pseudomonadati</taxon>
        <taxon>Thermodesulfobacteriota</taxon>
        <taxon>Desulfuromonadia</taxon>
        <taxon>Desulfuromonadales</taxon>
        <taxon>Desulfuromonadaceae</taxon>
        <taxon>Desulfuromonas</taxon>
    </lineage>
</organism>
<evidence type="ECO:0000256" key="3">
    <source>
        <dbReference type="ARBA" id="ARBA00022553"/>
    </source>
</evidence>
<dbReference type="KEGG" id="des:DSOUD_3233"/>
<dbReference type="InterPro" id="IPR036890">
    <property type="entry name" value="HATPase_C_sf"/>
</dbReference>
<dbReference type="SUPFAM" id="SSF55785">
    <property type="entry name" value="PYP-like sensor domain (PAS domain)"/>
    <property type="match status" value="2"/>
</dbReference>
<dbReference type="GO" id="GO:0000155">
    <property type="term" value="F:phosphorelay sensor kinase activity"/>
    <property type="evidence" value="ECO:0007669"/>
    <property type="project" value="InterPro"/>
</dbReference>
<evidence type="ECO:0000313" key="7">
    <source>
        <dbReference type="Proteomes" id="UP000057158"/>
    </source>
</evidence>
<dbReference type="CDD" id="cd00130">
    <property type="entry name" value="PAS"/>
    <property type="match status" value="1"/>
</dbReference>
<reference evidence="6 7" key="1">
    <citation type="submission" date="2015-07" db="EMBL/GenBank/DDBJ databases">
        <title>Isolation and Genomic Characterization of a Novel Halophilic Metal-Reducing Deltaproteobacterium from the Deep Subsurface.</title>
        <authorList>
            <person name="Badalamenti J.P."/>
            <person name="Summers Z.M."/>
            <person name="Gralnick J.A."/>
            <person name="Bond D.R."/>
        </authorList>
    </citation>
    <scope>NUCLEOTIDE SEQUENCE [LARGE SCALE GENOMIC DNA]</scope>
    <source>
        <strain evidence="6 7">WTL</strain>
    </source>
</reference>
<dbReference type="AlphaFoldDB" id="A0A0M3QGK3"/>
<dbReference type="SMART" id="SM00091">
    <property type="entry name" value="PAS"/>
    <property type="match status" value="2"/>
</dbReference>
<gene>
    <name evidence="6" type="ORF">DSOUD_3233</name>
</gene>
<evidence type="ECO:0000256" key="2">
    <source>
        <dbReference type="ARBA" id="ARBA00012438"/>
    </source>
</evidence>
<keyword evidence="6" id="KW-0418">Kinase</keyword>
<feature type="domain" description="PAS" evidence="5">
    <location>
        <begin position="32"/>
        <end position="75"/>
    </location>
</feature>
<dbReference type="InterPro" id="IPR013656">
    <property type="entry name" value="PAS_4"/>
</dbReference>
<dbReference type="SUPFAM" id="SSF47384">
    <property type="entry name" value="Homodimeric domain of signal transducing histidine kinase"/>
    <property type="match status" value="1"/>
</dbReference>
<evidence type="ECO:0000313" key="6">
    <source>
        <dbReference type="EMBL" id="ALC17953.1"/>
    </source>
</evidence>
<dbReference type="Gene3D" id="3.30.450.20">
    <property type="entry name" value="PAS domain"/>
    <property type="match status" value="2"/>
</dbReference>
<dbReference type="PROSITE" id="PS50109">
    <property type="entry name" value="HIS_KIN"/>
    <property type="match status" value="1"/>
</dbReference>
<dbReference type="NCBIfam" id="TIGR00229">
    <property type="entry name" value="sensory_box"/>
    <property type="match status" value="1"/>
</dbReference>
<dbReference type="Gene3D" id="3.30.565.10">
    <property type="entry name" value="Histidine kinase-like ATPase, C-terminal domain"/>
    <property type="match status" value="1"/>
</dbReference>
<dbReference type="CDD" id="cd00082">
    <property type="entry name" value="HisKA"/>
    <property type="match status" value="1"/>
</dbReference>
<dbReference type="InterPro" id="IPR000014">
    <property type="entry name" value="PAS"/>
</dbReference>
<keyword evidence="3" id="KW-0597">Phosphoprotein</keyword>
<dbReference type="PRINTS" id="PR00344">
    <property type="entry name" value="BCTRLSENSOR"/>
</dbReference>
<dbReference type="SMART" id="SM00388">
    <property type="entry name" value="HisKA"/>
    <property type="match status" value="1"/>
</dbReference>
<protein>
    <recommendedName>
        <fullName evidence="2">histidine kinase</fullName>
        <ecNumber evidence="2">2.7.13.3</ecNumber>
    </recommendedName>
</protein>
<dbReference type="Pfam" id="PF08448">
    <property type="entry name" value="PAS_4"/>
    <property type="match status" value="1"/>
</dbReference>
<dbReference type="PROSITE" id="PS50112">
    <property type="entry name" value="PAS"/>
    <property type="match status" value="1"/>
</dbReference>
<dbReference type="InterPro" id="IPR036097">
    <property type="entry name" value="HisK_dim/P_sf"/>
</dbReference>
<dbReference type="Pfam" id="PF13188">
    <property type="entry name" value="PAS_8"/>
    <property type="match status" value="1"/>
</dbReference>
<evidence type="ECO:0000256" key="1">
    <source>
        <dbReference type="ARBA" id="ARBA00000085"/>
    </source>
</evidence>
<dbReference type="PANTHER" id="PTHR43065">
    <property type="entry name" value="SENSOR HISTIDINE KINASE"/>
    <property type="match status" value="1"/>
</dbReference>
<dbReference type="InterPro" id="IPR004358">
    <property type="entry name" value="Sig_transdc_His_kin-like_C"/>
</dbReference>
<dbReference type="RefSeq" id="WP_198300326.1">
    <property type="nucleotide sequence ID" value="NZ_CP010802.1"/>
</dbReference>
<dbReference type="STRING" id="1603606.DSOUD_3233"/>
<sequence>MSFESCLVGLTVACLLIGSGWILRERKKSGSVDALLRPLVELSDDACFLTTVGGPCIAVNQRACDFLGYTRPELLALSWEEIEASGVGFSLGRFLLGAVAGEIVSEGGLLRHRDGSELAVAIRGTLQSVGRRKFLLIWARDAEERLRLDSELLESRARYQSLSQEFQTLLDGIPDSLSLLNPEGGLIWANRSTGDYLEAQGDSRQGTFCHGLWFSWADSPGPLLCPVCESFRSGKPAEALDRTPDGRIWGVKAFPLTDGAGLVTGVIRLSSDITEKFAFREEALRNSRLAALGELAAGVAHEINNPNGLIILNLSLLADVWADAQPILEAHWEKERNFTLGGMEYERMREELPMALKEMEDSAGRIRRIVVDLKDFARQDPQGCKDSFDFNDSVQTAVRLVASTIRTATTVFDCRYGEGLPQLSGSSQRLEQVVINLLLNACQALDAKDRGIFLTTRFDPGRGMNLLEIRDQGRGIAPEHLPHILEPFFTTRRNNGGTGLGLSVSARIVKEHGGTLRYDSTVGEGTTATLSLPVNTKDDADE</sequence>